<dbReference type="Gene3D" id="1.10.565.10">
    <property type="entry name" value="Retinoid X Receptor"/>
    <property type="match status" value="1"/>
</dbReference>
<dbReference type="InterPro" id="IPR000536">
    <property type="entry name" value="Nucl_hrmn_rcpt_lig-bd"/>
</dbReference>
<dbReference type="eggNOG" id="KOG3575">
    <property type="taxonomic scope" value="Eukaryota"/>
</dbReference>
<keyword evidence="9 10" id="KW-0539">Nucleus</keyword>
<reference evidence="14" key="1">
    <citation type="submission" date="2016-11" db="UniProtKB">
        <authorList>
            <consortium name="WormBaseParasite"/>
        </authorList>
    </citation>
    <scope>IDENTIFICATION</scope>
</reference>
<evidence type="ECO:0000256" key="2">
    <source>
        <dbReference type="ARBA" id="ARBA00022723"/>
    </source>
</evidence>
<keyword evidence="13" id="KW-1185">Reference proteome</keyword>
<evidence type="ECO:0000256" key="4">
    <source>
        <dbReference type="ARBA" id="ARBA00022833"/>
    </source>
</evidence>
<keyword evidence="8 10" id="KW-0675">Receptor</keyword>
<dbReference type="InterPro" id="IPR001628">
    <property type="entry name" value="Znf_hrmn_rcpt"/>
</dbReference>
<evidence type="ECO:0000256" key="5">
    <source>
        <dbReference type="ARBA" id="ARBA00023015"/>
    </source>
</evidence>
<dbReference type="STRING" id="1561998.A0A1I7TAU3"/>
<dbReference type="SUPFAM" id="SSF48508">
    <property type="entry name" value="Nuclear receptor ligand-binding domain"/>
    <property type="match status" value="1"/>
</dbReference>
<dbReference type="AlphaFoldDB" id="A0A1I7TAU3"/>
<protein>
    <submittedName>
        <fullName evidence="14">Nuclear receptor domain-containing protein</fullName>
    </submittedName>
</protein>
<evidence type="ECO:0000259" key="12">
    <source>
        <dbReference type="PROSITE" id="PS51843"/>
    </source>
</evidence>
<dbReference type="Pfam" id="PF00104">
    <property type="entry name" value="Hormone_recep"/>
    <property type="match status" value="1"/>
</dbReference>
<dbReference type="InterPro" id="IPR035500">
    <property type="entry name" value="NHR-like_dom_sf"/>
</dbReference>
<dbReference type="PRINTS" id="PR00047">
    <property type="entry name" value="STROIDFINGER"/>
</dbReference>
<dbReference type="GO" id="GO:0043565">
    <property type="term" value="F:sequence-specific DNA binding"/>
    <property type="evidence" value="ECO:0007669"/>
    <property type="project" value="InterPro"/>
</dbReference>
<feature type="domain" description="NR LBD" evidence="12">
    <location>
        <begin position="138"/>
        <end position="417"/>
    </location>
</feature>
<organism evidence="13 14">
    <name type="scientific">Caenorhabditis tropicalis</name>
    <dbReference type="NCBI Taxonomy" id="1561998"/>
    <lineage>
        <taxon>Eukaryota</taxon>
        <taxon>Metazoa</taxon>
        <taxon>Ecdysozoa</taxon>
        <taxon>Nematoda</taxon>
        <taxon>Chromadorea</taxon>
        <taxon>Rhabditida</taxon>
        <taxon>Rhabditina</taxon>
        <taxon>Rhabditomorpha</taxon>
        <taxon>Rhabditoidea</taxon>
        <taxon>Rhabditidae</taxon>
        <taxon>Peloderinae</taxon>
        <taxon>Caenorhabditis</taxon>
    </lineage>
</organism>
<evidence type="ECO:0000256" key="10">
    <source>
        <dbReference type="RuleBase" id="RU004334"/>
    </source>
</evidence>
<evidence type="ECO:0000313" key="13">
    <source>
        <dbReference type="Proteomes" id="UP000095282"/>
    </source>
</evidence>
<evidence type="ECO:0000256" key="6">
    <source>
        <dbReference type="ARBA" id="ARBA00023125"/>
    </source>
</evidence>
<keyword evidence="5 10" id="KW-0805">Transcription regulation</keyword>
<dbReference type="WBParaSite" id="Csp11.Scaffold566.g4124.t1">
    <property type="protein sequence ID" value="Csp11.Scaffold566.g4124.t1"/>
    <property type="gene ID" value="Csp11.Scaffold566.g4124"/>
</dbReference>
<name>A0A1I7TAU3_9PELO</name>
<dbReference type="GO" id="GO:0008270">
    <property type="term" value="F:zinc ion binding"/>
    <property type="evidence" value="ECO:0007669"/>
    <property type="project" value="UniProtKB-KW"/>
</dbReference>
<dbReference type="Pfam" id="PF00105">
    <property type="entry name" value="zf-C4"/>
    <property type="match status" value="1"/>
</dbReference>
<comment type="subcellular location">
    <subcellularLocation>
        <location evidence="10">Nucleus</location>
    </subcellularLocation>
</comment>
<evidence type="ECO:0000256" key="7">
    <source>
        <dbReference type="ARBA" id="ARBA00023163"/>
    </source>
</evidence>
<evidence type="ECO:0000259" key="11">
    <source>
        <dbReference type="PROSITE" id="PS51030"/>
    </source>
</evidence>
<dbReference type="CDD" id="cd06157">
    <property type="entry name" value="NR_LBD"/>
    <property type="match status" value="1"/>
</dbReference>
<keyword evidence="4 10" id="KW-0862">Zinc</keyword>
<keyword evidence="6 10" id="KW-0238">DNA-binding</keyword>
<dbReference type="GO" id="GO:0005634">
    <property type="term" value="C:nucleus"/>
    <property type="evidence" value="ECO:0007669"/>
    <property type="project" value="UniProtKB-SubCell"/>
</dbReference>
<comment type="similarity">
    <text evidence="1 10">Belongs to the nuclear hormone receptor family.</text>
</comment>
<dbReference type="PROSITE" id="PS00031">
    <property type="entry name" value="NUCLEAR_REC_DBD_1"/>
    <property type="match status" value="1"/>
</dbReference>
<dbReference type="SUPFAM" id="SSF57716">
    <property type="entry name" value="Glucocorticoid receptor-like (DNA-binding domain)"/>
    <property type="match status" value="1"/>
</dbReference>
<proteinExistence type="inferred from homology"/>
<dbReference type="InterPro" id="IPR013088">
    <property type="entry name" value="Znf_NHR/GATA"/>
</dbReference>
<keyword evidence="3 10" id="KW-0863">Zinc-finger</keyword>
<evidence type="ECO:0000256" key="1">
    <source>
        <dbReference type="ARBA" id="ARBA00005993"/>
    </source>
</evidence>
<dbReference type="PROSITE" id="PS51843">
    <property type="entry name" value="NR_LBD"/>
    <property type="match status" value="1"/>
</dbReference>
<dbReference type="PANTHER" id="PTHR46397">
    <property type="entry name" value="NUCLEAR HORMONE RECEPTOR FAMILY-RELATED"/>
    <property type="match status" value="1"/>
</dbReference>
<dbReference type="GO" id="GO:0003700">
    <property type="term" value="F:DNA-binding transcription factor activity"/>
    <property type="evidence" value="ECO:0007669"/>
    <property type="project" value="InterPro"/>
</dbReference>
<dbReference type="PROSITE" id="PS51030">
    <property type="entry name" value="NUCLEAR_REC_DBD_2"/>
    <property type="match status" value="1"/>
</dbReference>
<dbReference type="Proteomes" id="UP000095282">
    <property type="component" value="Unplaced"/>
</dbReference>
<dbReference type="PANTHER" id="PTHR46397:SF3">
    <property type="entry name" value="NR LBD DOMAIN-CONTAINING PROTEIN-RELATED"/>
    <property type="match status" value="1"/>
</dbReference>
<evidence type="ECO:0000256" key="8">
    <source>
        <dbReference type="ARBA" id="ARBA00023170"/>
    </source>
</evidence>
<feature type="domain" description="Nuclear receptor" evidence="11">
    <location>
        <begin position="1"/>
        <end position="79"/>
    </location>
</feature>
<evidence type="ECO:0000313" key="14">
    <source>
        <dbReference type="WBParaSite" id="Csp11.Scaffold566.g4124.t1"/>
    </source>
</evidence>
<evidence type="ECO:0000256" key="3">
    <source>
        <dbReference type="ARBA" id="ARBA00022771"/>
    </source>
</evidence>
<dbReference type="SMART" id="SM00430">
    <property type="entry name" value="HOLI"/>
    <property type="match status" value="1"/>
</dbReference>
<dbReference type="SMART" id="SM00399">
    <property type="entry name" value="ZnF_C4"/>
    <property type="match status" value="1"/>
</dbReference>
<keyword evidence="2 10" id="KW-0479">Metal-binding</keyword>
<dbReference type="Gene3D" id="3.30.50.10">
    <property type="entry name" value="Erythroid Transcription Factor GATA-1, subunit A"/>
    <property type="match status" value="1"/>
</dbReference>
<sequence length="427" mass="49104">MTQCVVCESSINISSNHFGAKCCKACAAFFRRTVSMKLDYACINEAEACRVHFNSKLICRFCRLQKCFEMGMQTCLVKSRNEENNTFECRKDYVYKKPTRVVSEDSEDCRKPILDYFDAPDSDIDIENVATPGPSSESSEVLSPEILAAEIQETILKFLNLETSMCDRRRLLYAETPISIVLEGGREWPYDNAPLKMFDYKASQGMTKHDFVMIMDYARGMPGFDELNYADSVFCYRLVCAVDFVMNSAYYTYKHGIQYDQLVLNDGTFIPMTPTPLTGYEENANLLFQNPDDLIKFRTLMPLLIHQWKICGLFSQLAPSYEEFCLLKAICVWHVSYYRLSEEGRRVAQTQRDRLVRALHHACSLDSDDVGERFGNMIMALNYIMEQIRHIVSSFVMISFFGILNVDKSMIAITSFWNRSETSTAHL</sequence>
<keyword evidence="7 10" id="KW-0804">Transcription</keyword>
<evidence type="ECO:0000256" key="9">
    <source>
        <dbReference type="ARBA" id="ARBA00023242"/>
    </source>
</evidence>
<accession>A0A1I7TAU3</accession>